<dbReference type="InterPro" id="IPR001466">
    <property type="entry name" value="Beta-lactam-related"/>
</dbReference>
<comment type="caution">
    <text evidence="4">The sequence shown here is derived from an EMBL/GenBank/DDBJ whole genome shotgun (WGS) entry which is preliminary data.</text>
</comment>
<dbReference type="SUPFAM" id="SSF56601">
    <property type="entry name" value="beta-lactamase/transpeptidase-like"/>
    <property type="match status" value="1"/>
</dbReference>
<dbReference type="Gene3D" id="3.40.710.10">
    <property type="entry name" value="DD-peptidase/beta-lactamase superfamily"/>
    <property type="match status" value="1"/>
</dbReference>
<dbReference type="Pfam" id="PF00144">
    <property type="entry name" value="Beta-lactamase"/>
    <property type="match status" value="1"/>
</dbReference>
<sequence>MTTIRPAPGDPERLARGTAAAAALVAAAVASGGLPGAVLATGWGAEGEPLVRAFGRTAVTGPAAPVTADTVYDLASLTKVTATLPAVLGLAGTGALGLDDPVRRHLPGFAGAGKDAVTVRHLLTHTAGLPPHRPLHELPGGPADRLAAALAEPLVTAPGTAVAYSDLGFVALGEVVRAVAGAPLDRAVRELVLDPLGLADTRYRPPADWRGRTAATEPRPDGSVPVGTVHDENAVALGGVCGHAGLFGTAGDLARYLQRGWLAADSPILSPDVRAEALRCQTEGLGGRRGLGWTLRGDRWDHMARHWPSDGAGHTGFTGTSVALAPSGGPWAVLLTNGVHLGRDASAVVALRRAVCDALTDPDPGPRTPPGARPA</sequence>
<evidence type="ECO:0000256" key="1">
    <source>
        <dbReference type="ARBA" id="ARBA00022801"/>
    </source>
</evidence>
<evidence type="ECO:0000256" key="2">
    <source>
        <dbReference type="SAM" id="MobiDB-lite"/>
    </source>
</evidence>
<name>A0A9W6PG18_9ACTN</name>
<dbReference type="InterPro" id="IPR050789">
    <property type="entry name" value="Diverse_Enzym_Activities"/>
</dbReference>
<accession>A0A9W6PG18</accession>
<evidence type="ECO:0000313" key="4">
    <source>
        <dbReference type="EMBL" id="GLW54441.1"/>
    </source>
</evidence>
<dbReference type="OrthoDB" id="9809635at2"/>
<keyword evidence="1" id="KW-0378">Hydrolase</keyword>
<evidence type="ECO:0000259" key="3">
    <source>
        <dbReference type="Pfam" id="PF00144"/>
    </source>
</evidence>
<feature type="domain" description="Beta-lactamase-related" evidence="3">
    <location>
        <begin position="22"/>
        <end position="346"/>
    </location>
</feature>
<evidence type="ECO:0000313" key="5">
    <source>
        <dbReference type="Proteomes" id="UP001165143"/>
    </source>
</evidence>
<gene>
    <name evidence="4" type="ORF">Kpho01_24520</name>
</gene>
<dbReference type="Proteomes" id="UP001165143">
    <property type="component" value="Unassembled WGS sequence"/>
</dbReference>
<dbReference type="PANTHER" id="PTHR43283">
    <property type="entry name" value="BETA-LACTAMASE-RELATED"/>
    <property type="match status" value="1"/>
</dbReference>
<organism evidence="4 5">
    <name type="scientific">Kitasatospora phosalacinea</name>
    <dbReference type="NCBI Taxonomy" id="2065"/>
    <lineage>
        <taxon>Bacteria</taxon>
        <taxon>Bacillati</taxon>
        <taxon>Actinomycetota</taxon>
        <taxon>Actinomycetes</taxon>
        <taxon>Kitasatosporales</taxon>
        <taxon>Streptomycetaceae</taxon>
        <taxon>Kitasatospora</taxon>
    </lineage>
</organism>
<feature type="region of interest" description="Disordered" evidence="2">
    <location>
        <begin position="207"/>
        <end position="226"/>
    </location>
</feature>
<dbReference type="EMBL" id="BSRX01000012">
    <property type="protein sequence ID" value="GLW54441.1"/>
    <property type="molecule type" value="Genomic_DNA"/>
</dbReference>
<proteinExistence type="predicted"/>
<dbReference type="AlphaFoldDB" id="A0A9W6PG18"/>
<dbReference type="GO" id="GO:0016787">
    <property type="term" value="F:hydrolase activity"/>
    <property type="evidence" value="ECO:0007669"/>
    <property type="project" value="UniProtKB-KW"/>
</dbReference>
<dbReference type="InterPro" id="IPR012338">
    <property type="entry name" value="Beta-lactam/transpept-like"/>
</dbReference>
<reference evidence="4" key="1">
    <citation type="submission" date="2023-02" db="EMBL/GenBank/DDBJ databases">
        <title>Kitasatospora phosalacinea NBRC 14362.</title>
        <authorList>
            <person name="Ichikawa N."/>
            <person name="Sato H."/>
            <person name="Tonouchi N."/>
        </authorList>
    </citation>
    <scope>NUCLEOTIDE SEQUENCE</scope>
    <source>
        <strain evidence="4">NBRC 14362</strain>
    </source>
</reference>
<dbReference type="RefSeq" id="WP_051778568.1">
    <property type="nucleotide sequence ID" value="NZ_BSRX01000012.1"/>
</dbReference>
<protein>
    <submittedName>
        <fullName evidence="4">Esterase</fullName>
    </submittedName>
</protein>
<dbReference type="PANTHER" id="PTHR43283:SF11">
    <property type="entry name" value="BETA-LACTAMASE-RELATED DOMAIN-CONTAINING PROTEIN"/>
    <property type="match status" value="1"/>
</dbReference>